<feature type="transmembrane region" description="Helical" evidence="6">
    <location>
        <begin position="213"/>
        <end position="237"/>
    </location>
</feature>
<comment type="subcellular location">
    <subcellularLocation>
        <location evidence="1">Cell membrane</location>
        <topology evidence="1">Multi-pass membrane protein</topology>
    </subcellularLocation>
</comment>
<dbReference type="EMBL" id="MFZV01000037">
    <property type="protein sequence ID" value="OGK30936.1"/>
    <property type="molecule type" value="Genomic_DNA"/>
</dbReference>
<dbReference type="InterPro" id="IPR050638">
    <property type="entry name" value="AA-Vitamin_Transporters"/>
</dbReference>
<dbReference type="GO" id="GO:0005886">
    <property type="term" value="C:plasma membrane"/>
    <property type="evidence" value="ECO:0007669"/>
    <property type="project" value="UniProtKB-SubCell"/>
</dbReference>
<sequence length="306" mass="33967">MNPAVALIIANIIWGAGSPIFKIALTNVPPFLFVFLRFFVAALLILPFVLKEKSKIRLSDFRDLFIAGIFGVTLRISTYFLGLQRTQSINSPIISSASPVFLFFLAAIFLKEKINLKVFYGMLISLGGVMVIVLAPIFRSDGIGLEQTDKSVEGNTLFILAAIFGLIAVLLHKKLLDKIGPYTVAFWSFILGSLPLLPLVINELKTWSFVDLNFYGAFGLIYGIFLNTALAYALYYFGMSKIKAQEVGTFSYVDPVIAILIAAPLLGEIPDKFFAIGTFLVFIGIYMSEGRIPWHPFHLFKNPVKT</sequence>
<feature type="transmembrane region" description="Helical" evidence="6">
    <location>
        <begin position="184"/>
        <end position="201"/>
    </location>
</feature>
<feature type="transmembrane region" description="Helical" evidence="6">
    <location>
        <begin position="118"/>
        <end position="138"/>
    </location>
</feature>
<name>A0A1F7HIW8_9BACT</name>
<feature type="domain" description="EamA" evidence="7">
    <location>
        <begin position="154"/>
        <end position="287"/>
    </location>
</feature>
<gene>
    <name evidence="8" type="ORF">A3F29_00600</name>
</gene>
<feature type="transmembrane region" description="Helical" evidence="6">
    <location>
        <begin position="249"/>
        <end position="267"/>
    </location>
</feature>
<dbReference type="InterPro" id="IPR000620">
    <property type="entry name" value="EamA_dom"/>
</dbReference>
<keyword evidence="4 6" id="KW-1133">Transmembrane helix</keyword>
<comment type="caution">
    <text evidence="8">The sequence shown here is derived from an EMBL/GenBank/DDBJ whole genome shotgun (WGS) entry which is preliminary data.</text>
</comment>
<reference evidence="8 9" key="1">
    <citation type="journal article" date="2016" name="Nat. Commun.">
        <title>Thousands of microbial genomes shed light on interconnected biogeochemical processes in an aquifer system.</title>
        <authorList>
            <person name="Anantharaman K."/>
            <person name="Brown C.T."/>
            <person name="Hug L.A."/>
            <person name="Sharon I."/>
            <person name="Castelle C.J."/>
            <person name="Probst A.J."/>
            <person name="Thomas B.C."/>
            <person name="Singh A."/>
            <person name="Wilkins M.J."/>
            <person name="Karaoz U."/>
            <person name="Brodie E.L."/>
            <person name="Williams K.H."/>
            <person name="Hubbard S.S."/>
            <person name="Banfield J.F."/>
        </authorList>
    </citation>
    <scope>NUCLEOTIDE SEQUENCE [LARGE SCALE GENOMIC DNA]</scope>
</reference>
<feature type="transmembrane region" description="Helical" evidence="6">
    <location>
        <begin position="31"/>
        <end position="50"/>
    </location>
</feature>
<feature type="domain" description="EamA" evidence="7">
    <location>
        <begin position="5"/>
        <end position="133"/>
    </location>
</feature>
<dbReference type="PANTHER" id="PTHR32322">
    <property type="entry name" value="INNER MEMBRANE TRANSPORTER"/>
    <property type="match status" value="1"/>
</dbReference>
<feature type="transmembrane region" description="Helical" evidence="6">
    <location>
        <begin position="273"/>
        <end position="292"/>
    </location>
</feature>
<feature type="transmembrane region" description="Helical" evidence="6">
    <location>
        <begin position="154"/>
        <end position="172"/>
    </location>
</feature>
<dbReference type="SUPFAM" id="SSF103481">
    <property type="entry name" value="Multidrug resistance efflux transporter EmrE"/>
    <property type="match status" value="2"/>
</dbReference>
<accession>A0A1F7HIW8</accession>
<evidence type="ECO:0000256" key="5">
    <source>
        <dbReference type="ARBA" id="ARBA00023136"/>
    </source>
</evidence>
<organism evidence="8 9">
    <name type="scientific">Candidatus Roizmanbacteria bacterium RIFCSPHIGHO2_12_FULL_33_9</name>
    <dbReference type="NCBI Taxonomy" id="1802045"/>
    <lineage>
        <taxon>Bacteria</taxon>
        <taxon>Candidatus Roizmaniibacteriota</taxon>
    </lineage>
</organism>
<evidence type="ECO:0000313" key="8">
    <source>
        <dbReference type="EMBL" id="OGK30936.1"/>
    </source>
</evidence>
<evidence type="ECO:0000256" key="2">
    <source>
        <dbReference type="ARBA" id="ARBA00022475"/>
    </source>
</evidence>
<dbReference type="InterPro" id="IPR037185">
    <property type="entry name" value="EmrE-like"/>
</dbReference>
<proteinExistence type="predicted"/>
<keyword evidence="2" id="KW-1003">Cell membrane</keyword>
<feature type="transmembrane region" description="Helical" evidence="6">
    <location>
        <begin position="62"/>
        <end position="81"/>
    </location>
</feature>
<evidence type="ECO:0000313" key="9">
    <source>
        <dbReference type="Proteomes" id="UP000177199"/>
    </source>
</evidence>
<keyword evidence="5 6" id="KW-0472">Membrane</keyword>
<evidence type="ECO:0000256" key="4">
    <source>
        <dbReference type="ARBA" id="ARBA00022989"/>
    </source>
</evidence>
<protein>
    <recommendedName>
        <fullName evidence="7">EamA domain-containing protein</fullName>
    </recommendedName>
</protein>
<dbReference type="PANTHER" id="PTHR32322:SF18">
    <property type="entry name" value="S-ADENOSYLMETHIONINE_S-ADENOSYLHOMOCYSTEINE TRANSPORTER"/>
    <property type="match status" value="1"/>
</dbReference>
<evidence type="ECO:0000256" key="3">
    <source>
        <dbReference type="ARBA" id="ARBA00022692"/>
    </source>
</evidence>
<feature type="transmembrane region" description="Helical" evidence="6">
    <location>
        <begin position="93"/>
        <end position="111"/>
    </location>
</feature>
<keyword evidence="3 6" id="KW-0812">Transmembrane</keyword>
<dbReference type="Proteomes" id="UP000177199">
    <property type="component" value="Unassembled WGS sequence"/>
</dbReference>
<evidence type="ECO:0000256" key="6">
    <source>
        <dbReference type="SAM" id="Phobius"/>
    </source>
</evidence>
<dbReference type="Pfam" id="PF00892">
    <property type="entry name" value="EamA"/>
    <property type="match status" value="2"/>
</dbReference>
<evidence type="ECO:0000259" key="7">
    <source>
        <dbReference type="Pfam" id="PF00892"/>
    </source>
</evidence>
<dbReference type="AlphaFoldDB" id="A0A1F7HIW8"/>
<evidence type="ECO:0000256" key="1">
    <source>
        <dbReference type="ARBA" id="ARBA00004651"/>
    </source>
</evidence>